<feature type="region of interest" description="Disordered" evidence="1">
    <location>
        <begin position="114"/>
        <end position="140"/>
    </location>
</feature>
<accession>A0A6A5WER3</accession>
<sequence length="140" mass="14304">MSTANVSSGSSKAPIIGGAVAGSLIFLGLIGAGAFFFFTKRRANAPNAPYHAPDQAIAMSNAPPSSPPPPFHDQTKNYTAGIPVGTDGKQAQVAEYQVPGMTYSELDGQSAPAAAAPMHAYGQSSPGAVDPNMNRRSELA</sequence>
<dbReference type="CDD" id="cd12087">
    <property type="entry name" value="TM_EGFR-like"/>
    <property type="match status" value="1"/>
</dbReference>
<dbReference type="Proteomes" id="UP000799779">
    <property type="component" value="Unassembled WGS sequence"/>
</dbReference>
<evidence type="ECO:0000256" key="2">
    <source>
        <dbReference type="SAM" id="Phobius"/>
    </source>
</evidence>
<keyword evidence="2" id="KW-0472">Membrane</keyword>
<dbReference type="EMBL" id="ML977629">
    <property type="protein sequence ID" value="KAF1996136.1"/>
    <property type="molecule type" value="Genomic_DNA"/>
</dbReference>
<reference evidence="3" key="1">
    <citation type="journal article" date="2020" name="Stud. Mycol.">
        <title>101 Dothideomycetes genomes: a test case for predicting lifestyles and emergence of pathogens.</title>
        <authorList>
            <person name="Haridas S."/>
            <person name="Albert R."/>
            <person name="Binder M."/>
            <person name="Bloem J."/>
            <person name="Labutti K."/>
            <person name="Salamov A."/>
            <person name="Andreopoulos B."/>
            <person name="Baker S."/>
            <person name="Barry K."/>
            <person name="Bills G."/>
            <person name="Bluhm B."/>
            <person name="Cannon C."/>
            <person name="Castanera R."/>
            <person name="Culley D."/>
            <person name="Daum C."/>
            <person name="Ezra D."/>
            <person name="Gonzalez J."/>
            <person name="Henrissat B."/>
            <person name="Kuo A."/>
            <person name="Liang C."/>
            <person name="Lipzen A."/>
            <person name="Lutzoni F."/>
            <person name="Magnuson J."/>
            <person name="Mondo S."/>
            <person name="Nolan M."/>
            <person name="Ohm R."/>
            <person name="Pangilinan J."/>
            <person name="Park H.-J."/>
            <person name="Ramirez L."/>
            <person name="Alfaro M."/>
            <person name="Sun H."/>
            <person name="Tritt A."/>
            <person name="Yoshinaga Y."/>
            <person name="Zwiers L.-H."/>
            <person name="Turgeon B."/>
            <person name="Goodwin S."/>
            <person name="Spatafora J."/>
            <person name="Crous P."/>
            <person name="Grigoriev I."/>
        </authorList>
    </citation>
    <scope>NUCLEOTIDE SEQUENCE</scope>
    <source>
        <strain evidence="3">CBS 123094</strain>
    </source>
</reference>
<evidence type="ECO:0000256" key="1">
    <source>
        <dbReference type="SAM" id="MobiDB-lite"/>
    </source>
</evidence>
<evidence type="ECO:0000313" key="4">
    <source>
        <dbReference type="Proteomes" id="UP000799779"/>
    </source>
</evidence>
<feature type="transmembrane region" description="Helical" evidence="2">
    <location>
        <begin position="15"/>
        <end position="38"/>
    </location>
</feature>
<dbReference type="AlphaFoldDB" id="A0A6A5WER3"/>
<gene>
    <name evidence="3" type="ORF">P154DRAFT_580229</name>
</gene>
<name>A0A6A5WER3_9PLEO</name>
<evidence type="ECO:0000313" key="3">
    <source>
        <dbReference type="EMBL" id="KAF1996136.1"/>
    </source>
</evidence>
<keyword evidence="2" id="KW-0812">Transmembrane</keyword>
<keyword evidence="4" id="KW-1185">Reference proteome</keyword>
<feature type="region of interest" description="Disordered" evidence="1">
    <location>
        <begin position="55"/>
        <end position="85"/>
    </location>
</feature>
<proteinExistence type="predicted"/>
<protein>
    <submittedName>
        <fullName evidence="3">Uncharacterized protein</fullName>
    </submittedName>
</protein>
<organism evidence="3 4">
    <name type="scientific">Amniculicola lignicola CBS 123094</name>
    <dbReference type="NCBI Taxonomy" id="1392246"/>
    <lineage>
        <taxon>Eukaryota</taxon>
        <taxon>Fungi</taxon>
        <taxon>Dikarya</taxon>
        <taxon>Ascomycota</taxon>
        <taxon>Pezizomycotina</taxon>
        <taxon>Dothideomycetes</taxon>
        <taxon>Pleosporomycetidae</taxon>
        <taxon>Pleosporales</taxon>
        <taxon>Amniculicolaceae</taxon>
        <taxon>Amniculicola</taxon>
    </lineage>
</organism>
<keyword evidence="2" id="KW-1133">Transmembrane helix</keyword>